<accession>A0A5C7J6V3</accession>
<evidence type="ECO:0000313" key="2">
    <source>
        <dbReference type="Proteomes" id="UP000321026"/>
    </source>
</evidence>
<dbReference type="EMBL" id="SSDS01000050">
    <property type="protein sequence ID" value="TXG77250.1"/>
    <property type="molecule type" value="Genomic_DNA"/>
</dbReference>
<sequence>MTLEEQLDQVEQDIEVVRGKPLVLVADIWMAEGARIAILNLKNCVAHGALVDAYRATLKEL</sequence>
<proteinExistence type="predicted"/>
<name>A0A5C7J6V3_9BACT</name>
<protein>
    <submittedName>
        <fullName evidence="1">Uncharacterized protein</fullName>
    </submittedName>
</protein>
<evidence type="ECO:0000313" key="1">
    <source>
        <dbReference type="EMBL" id="TXG77250.1"/>
    </source>
</evidence>
<gene>
    <name evidence="1" type="ORF">E6Q11_03050</name>
</gene>
<comment type="caution">
    <text evidence="1">The sequence shown here is derived from an EMBL/GenBank/DDBJ whole genome shotgun (WGS) entry which is preliminary data.</text>
</comment>
<reference evidence="1 2" key="1">
    <citation type="submission" date="2018-09" db="EMBL/GenBank/DDBJ databases">
        <title>Metagenome Assembled Genomes from an Advanced Water Purification Facility.</title>
        <authorList>
            <person name="Stamps B.W."/>
            <person name="Spear J.R."/>
        </authorList>
    </citation>
    <scope>NUCLEOTIDE SEQUENCE [LARGE SCALE GENOMIC DNA]</scope>
    <source>
        <strain evidence="1">Bin_63_2</strain>
    </source>
</reference>
<organism evidence="1 2">
    <name type="scientific">Candidatus Dojkabacteria bacterium</name>
    <dbReference type="NCBI Taxonomy" id="2099670"/>
    <lineage>
        <taxon>Bacteria</taxon>
        <taxon>Candidatus Dojkabacteria</taxon>
    </lineage>
</organism>
<dbReference type="AlphaFoldDB" id="A0A5C7J6V3"/>
<dbReference type="Proteomes" id="UP000321026">
    <property type="component" value="Unassembled WGS sequence"/>
</dbReference>